<comment type="caution">
    <text evidence="1">The sequence shown here is derived from an EMBL/GenBank/DDBJ whole genome shotgun (WGS) entry which is preliminary data.</text>
</comment>
<proteinExistence type="predicted"/>
<accession>A0A318LI26</accession>
<evidence type="ECO:0008006" key="3">
    <source>
        <dbReference type="Google" id="ProtNLM"/>
    </source>
</evidence>
<reference evidence="1 2" key="1">
    <citation type="submission" date="2016-07" db="EMBL/GenBank/DDBJ databases">
        <title>Draft genome sequence of Prauserella sp. YIM 121212, isolated from alkaline soil.</title>
        <authorList>
            <person name="Ruckert C."/>
            <person name="Albersmeier A."/>
            <person name="Jiang C.-L."/>
            <person name="Jiang Y."/>
            <person name="Kalinowski J."/>
            <person name="Schneider O."/>
            <person name="Winkler A."/>
            <person name="Zotchev S.B."/>
        </authorList>
    </citation>
    <scope>NUCLEOTIDE SEQUENCE [LARGE SCALE GENOMIC DNA]</scope>
    <source>
        <strain evidence="1 2">YIM 121212</strain>
    </source>
</reference>
<dbReference type="SUPFAM" id="SSF52540">
    <property type="entry name" value="P-loop containing nucleoside triphosphate hydrolases"/>
    <property type="match status" value="1"/>
</dbReference>
<dbReference type="Gene3D" id="1.25.40.10">
    <property type="entry name" value="Tetratricopeptide repeat domain"/>
    <property type="match status" value="1"/>
</dbReference>
<dbReference type="OrthoDB" id="3311584at2"/>
<name>A0A318LI26_9PSEU</name>
<dbReference type="Proteomes" id="UP000247892">
    <property type="component" value="Unassembled WGS sequence"/>
</dbReference>
<protein>
    <recommendedName>
        <fullName evidence="3">NB-ARC domain-containing protein</fullName>
    </recommendedName>
</protein>
<dbReference type="AlphaFoldDB" id="A0A318LI26"/>
<gene>
    <name evidence="1" type="ORF">BA062_25765</name>
</gene>
<dbReference type="PANTHER" id="PTHR47691">
    <property type="entry name" value="REGULATOR-RELATED"/>
    <property type="match status" value="1"/>
</dbReference>
<keyword evidence="2" id="KW-1185">Reference proteome</keyword>
<dbReference type="EMBL" id="MASU01000012">
    <property type="protein sequence ID" value="PXY25564.1"/>
    <property type="molecule type" value="Genomic_DNA"/>
</dbReference>
<dbReference type="PRINTS" id="PR00364">
    <property type="entry name" value="DISEASERSIST"/>
</dbReference>
<dbReference type="InterPro" id="IPR011990">
    <property type="entry name" value="TPR-like_helical_dom_sf"/>
</dbReference>
<evidence type="ECO:0000313" key="2">
    <source>
        <dbReference type="Proteomes" id="UP000247892"/>
    </source>
</evidence>
<dbReference type="Gene3D" id="3.40.50.300">
    <property type="entry name" value="P-loop containing nucleotide triphosphate hydrolases"/>
    <property type="match status" value="1"/>
</dbReference>
<dbReference type="PANTHER" id="PTHR47691:SF3">
    <property type="entry name" value="HTH-TYPE TRANSCRIPTIONAL REGULATOR RV0890C-RELATED"/>
    <property type="match status" value="1"/>
</dbReference>
<dbReference type="RefSeq" id="WP_110341250.1">
    <property type="nucleotide sequence ID" value="NZ_MASU01000012.1"/>
</dbReference>
<sequence>MSRPEHVNNVSGTVRGPILQARTITADTINLHAPERRVSVPRQLPPPARTWVDRADEFDRLDRLLVTSGPTRVVVTGLGGVGKTGLAVRWLDGHHGRHPDGVLHVDLNGWSGHPPPATAQVLAGWLRALGVAADDLPGEVAELVALYRTVTSDKAVAVLVDNARSAEQVQPLVPATARGTILVTSRNRLAELAIVGFRHLDLDCFPAATGAALLTGLLDEERQPIGEELLHALATRCHGHPLALTIAGAHLAAYPRRDPARLITRLTHLAEASTGALDPHELSVEGVLQMSYEDLDATTARLYRGLAEHPGVEFTAEPLAAGLDVPVAEVGRGLGRLVEANLVTETGDERYRLHDVLREHVQTLAGQDDQAKRLAVRRRMIEWYLRRAAAADKIINPFPRRFSPVYTGLDTGVFADPKAALEWAETERANLLAAQQVAADQGWTELVYQFGEVLWNPLRPNYTAGELVSSQFLGANAAADAGHILEVVCRTRQGFGETNLGHHEAAVAICTIAVERAAEVGDPWLHSGALSTRARAHLKADDPHAALPDLEHALEIAEGMSDARSIALRHRRLGETALHPKVADAPLALHHLRLAASMFTGIGDDIGHARTVLHLARALTLNGQAAEAVSELAAIEQAVRDYGSVGYLADLCTVLGEVHAALGDTAEAHRRYGQAIDYYTAAGPGADKSKATVIARRDALDSDQPTA</sequence>
<evidence type="ECO:0000313" key="1">
    <source>
        <dbReference type="EMBL" id="PXY25564.1"/>
    </source>
</evidence>
<dbReference type="InterPro" id="IPR027417">
    <property type="entry name" value="P-loop_NTPase"/>
</dbReference>
<dbReference type="SUPFAM" id="SSF48452">
    <property type="entry name" value="TPR-like"/>
    <property type="match status" value="1"/>
</dbReference>
<organism evidence="1 2">
    <name type="scientific">Prauserella flavalba</name>
    <dbReference type="NCBI Taxonomy" id="1477506"/>
    <lineage>
        <taxon>Bacteria</taxon>
        <taxon>Bacillati</taxon>
        <taxon>Actinomycetota</taxon>
        <taxon>Actinomycetes</taxon>
        <taxon>Pseudonocardiales</taxon>
        <taxon>Pseudonocardiaceae</taxon>
        <taxon>Prauserella</taxon>
    </lineage>
</organism>